<dbReference type="EMBL" id="CP028901">
    <property type="protein sequence ID" value="AWB32367.1"/>
    <property type="molecule type" value="Genomic_DNA"/>
</dbReference>
<sequence length="74" mass="8427">MKVRTVTQNRDVHTATVEEREALRIIADRVASEAGVCLGQDGVSYRAWFTTRDTSTGVQRMVEVEIIRDRCFQP</sequence>
<gene>
    <name evidence="1" type="ORF">DBV39_00075</name>
</gene>
<dbReference type="Proteomes" id="UP000244571">
    <property type="component" value="Chromosome"/>
</dbReference>
<protein>
    <submittedName>
        <fullName evidence="1">Uncharacterized protein</fullName>
    </submittedName>
</protein>
<dbReference type="RefSeq" id="WP_108619808.1">
    <property type="nucleotide sequence ID" value="NZ_CP028901.1"/>
</dbReference>
<dbReference type="OrthoDB" id="6995011at2"/>
<evidence type="ECO:0000313" key="1">
    <source>
        <dbReference type="EMBL" id="AWB32367.1"/>
    </source>
</evidence>
<evidence type="ECO:0000313" key="2">
    <source>
        <dbReference type="Proteomes" id="UP000244571"/>
    </source>
</evidence>
<reference evidence="1 2" key="1">
    <citation type="submission" date="2018-04" db="EMBL/GenBank/DDBJ databases">
        <title>Bordetella sp. HZ20 isolated from seawater.</title>
        <authorList>
            <person name="Sun C."/>
        </authorList>
    </citation>
    <scope>NUCLEOTIDE SEQUENCE [LARGE SCALE GENOMIC DNA]</scope>
    <source>
        <strain evidence="1 2">HZ20</strain>
    </source>
</reference>
<proteinExistence type="predicted"/>
<dbReference type="KEGG" id="boz:DBV39_00075"/>
<accession>A0A2R4XEZ6</accession>
<organism evidence="1 2">
    <name type="scientific">Orrella marina</name>
    <dbReference type="NCBI Taxonomy" id="2163011"/>
    <lineage>
        <taxon>Bacteria</taxon>
        <taxon>Pseudomonadati</taxon>
        <taxon>Pseudomonadota</taxon>
        <taxon>Betaproteobacteria</taxon>
        <taxon>Burkholderiales</taxon>
        <taxon>Alcaligenaceae</taxon>
        <taxon>Orrella</taxon>
    </lineage>
</organism>
<keyword evidence="2" id="KW-1185">Reference proteome</keyword>
<name>A0A2R4XEZ6_9BURK</name>
<dbReference type="AlphaFoldDB" id="A0A2R4XEZ6"/>